<protein>
    <submittedName>
        <fullName evidence="6">Cellulase family glycosylhydrolase</fullName>
    </submittedName>
</protein>
<dbReference type="RefSeq" id="WP_319953203.1">
    <property type="nucleotide sequence ID" value="NZ_JAXAVX010000002.1"/>
</dbReference>
<feature type="domain" description="Glycoside hydrolase family 5" evidence="5">
    <location>
        <begin position="87"/>
        <end position="392"/>
    </location>
</feature>
<dbReference type="Proteomes" id="UP001277761">
    <property type="component" value="Unassembled WGS sequence"/>
</dbReference>
<name>A0ABU4VHY7_9ACTN</name>
<evidence type="ECO:0000256" key="4">
    <source>
        <dbReference type="SAM" id="MobiDB-lite"/>
    </source>
</evidence>
<evidence type="ECO:0000256" key="2">
    <source>
        <dbReference type="ARBA" id="ARBA00023295"/>
    </source>
</evidence>
<comment type="caution">
    <text evidence="6">The sequence shown here is derived from an EMBL/GenBank/DDBJ whole genome shotgun (WGS) entry which is preliminary data.</text>
</comment>
<dbReference type="EMBL" id="JAXAVX010000002">
    <property type="protein sequence ID" value="MDX8151050.1"/>
    <property type="molecule type" value="Genomic_DNA"/>
</dbReference>
<evidence type="ECO:0000256" key="3">
    <source>
        <dbReference type="RuleBase" id="RU361153"/>
    </source>
</evidence>
<feature type="compositionally biased region" description="Pro residues" evidence="4">
    <location>
        <begin position="26"/>
        <end position="36"/>
    </location>
</feature>
<evidence type="ECO:0000313" key="6">
    <source>
        <dbReference type="EMBL" id="MDX8151050.1"/>
    </source>
</evidence>
<dbReference type="InterPro" id="IPR001547">
    <property type="entry name" value="Glyco_hydro_5"/>
</dbReference>
<feature type="region of interest" description="Disordered" evidence="4">
    <location>
        <begin position="21"/>
        <end position="42"/>
    </location>
</feature>
<proteinExistence type="inferred from homology"/>
<dbReference type="PANTHER" id="PTHR31308">
    <property type="match status" value="1"/>
</dbReference>
<feature type="compositionally biased region" description="Low complexity" evidence="4">
    <location>
        <begin position="171"/>
        <end position="180"/>
    </location>
</feature>
<comment type="similarity">
    <text evidence="3">Belongs to the glycosyl hydrolase 5 (cellulase A) family.</text>
</comment>
<accession>A0ABU4VHY7</accession>
<dbReference type="InterPro" id="IPR017853">
    <property type="entry name" value="GH"/>
</dbReference>
<evidence type="ECO:0000313" key="7">
    <source>
        <dbReference type="Proteomes" id="UP001277761"/>
    </source>
</evidence>
<gene>
    <name evidence="6" type="ORF">SK069_05560</name>
</gene>
<organism evidence="6 7">
    <name type="scientific">Patulibacter brassicae</name>
    <dbReference type="NCBI Taxonomy" id="1705717"/>
    <lineage>
        <taxon>Bacteria</taxon>
        <taxon>Bacillati</taxon>
        <taxon>Actinomycetota</taxon>
        <taxon>Thermoleophilia</taxon>
        <taxon>Solirubrobacterales</taxon>
        <taxon>Patulibacteraceae</taxon>
        <taxon>Patulibacter</taxon>
    </lineage>
</organism>
<reference evidence="6 7" key="1">
    <citation type="submission" date="2023-11" db="EMBL/GenBank/DDBJ databases">
        <authorList>
            <person name="Xu M."/>
            <person name="Jiang T."/>
        </authorList>
    </citation>
    <scope>NUCLEOTIDE SEQUENCE [LARGE SCALE GENOMIC DNA]</scope>
    <source>
        <strain evidence="6 7">SD</strain>
    </source>
</reference>
<dbReference type="Gene3D" id="3.20.20.80">
    <property type="entry name" value="Glycosidases"/>
    <property type="match status" value="1"/>
</dbReference>
<dbReference type="PANTHER" id="PTHR31308:SF5">
    <property type="entry name" value="ERGOSTERYL-BETA-GLUCOSIDASE"/>
    <property type="match status" value="1"/>
</dbReference>
<dbReference type="SUPFAM" id="SSF51445">
    <property type="entry name" value="(Trans)glycosidases"/>
    <property type="match status" value="1"/>
</dbReference>
<dbReference type="InterPro" id="IPR052066">
    <property type="entry name" value="Glycosphingolipid_Hydrolases"/>
</dbReference>
<keyword evidence="2 3" id="KW-0326">Glycosidase</keyword>
<sequence length="522" mass="54001">MGALLGLLASILGLLGLGGGGGGSTPPAPPDPPPSAATPLTSGDRLGVARDGDRAVLRTADGRQAFLRGANVNALVDYGGAHGTVPVTDRDAEQARALGFTVVRLAVSWSRIVPQPGAVDAAYLDEVRRAAGRFADRGIHVLLDLHQDRYGAGLGPTRDERDGAPRWAQLTGGASTAGGSTDHDYYGSAAARAAARAFFDDATVPGTGRTLQAHYGDALVALADVGEDLGPALAGIELFNEPVDPVRASLQPSDVATFYRERLWPFYRRAIERLRTSGYDGPIWFEGSATRTHTDDDPSAARFSDDPGLVYGPHVYTDVYNGRNGSGTPARIAASFARARDEAERYGAALAPTELPGAAGTIGGDWERDREATLDQLDALGAGGMVWVWKQHPSRDYGWGVLTAGGGLRGGTEIAQDYGRARVRSSSAPIASVAWRGGTLRVRTTGAGVVELWDGAATGARPLERGASPTLTVDGTAAAAGAVEAVTATSPLASAAAWIGGRVLRVTVGDGEHEVALARAGG</sequence>
<feature type="region of interest" description="Disordered" evidence="4">
    <location>
        <begin position="154"/>
        <end position="181"/>
    </location>
</feature>
<evidence type="ECO:0000256" key="1">
    <source>
        <dbReference type="ARBA" id="ARBA00022801"/>
    </source>
</evidence>
<dbReference type="Pfam" id="PF00150">
    <property type="entry name" value="Cellulase"/>
    <property type="match status" value="1"/>
</dbReference>
<keyword evidence="1 3" id="KW-0378">Hydrolase</keyword>
<evidence type="ECO:0000259" key="5">
    <source>
        <dbReference type="Pfam" id="PF00150"/>
    </source>
</evidence>
<keyword evidence="7" id="KW-1185">Reference proteome</keyword>